<name>A0A235B3G8_9BACL</name>
<dbReference type="GO" id="GO:0005524">
    <property type="term" value="F:ATP binding"/>
    <property type="evidence" value="ECO:0007669"/>
    <property type="project" value="UniProtKB-KW"/>
</dbReference>
<dbReference type="SUPFAM" id="SSF52540">
    <property type="entry name" value="P-loop containing nucleoside triphosphate hydrolases"/>
    <property type="match status" value="2"/>
</dbReference>
<dbReference type="InterPro" id="IPR032781">
    <property type="entry name" value="ABC_tran_Xtn"/>
</dbReference>
<sequence length="636" mass="73501">MTILQVKNVEKSFGGTLILQDVDLKVDEGERVGLIGPNGAGKSTLLKMITSRLDADRGEIHQAKNARIGYLAQENEWDSDRTIWEEALTAFDRLKEWEKRLRWLEGEMGRDEVLTNETRYQQVLEQYAALQDQFERAGGYGFEARARGALNGLGLDRLDWKETRVHTLSGGQKTRLALAKLLLEQPDLIILDEPTNYLDMEALSWLEHTLDTYPGSLLVVSHDRYFLDRIITVIYEADRTRVTRYPGNYSEYVRQREEMLARWEKTYDQQQAEIKRMEDFIQRNIVRASTTKRAQSRRKALERMEKIEKPPSEREKAAIRFEPVVTSGRQVLQSEELSVGYPSATPLIRPCSLTLQRGDRVGLIGPNGAGKSTLLKTLAGILPPLSGSFSLGTGVQTDYFDQEQEELRPEATVLDEVWDAHPKLDRTAIRSYLGQFLFQGDDVFKRVADLSGGEKARLSLAKRLLNRGNLLFMDEPTNHLDMDSKERLEEALEGFTGTLLFVSHDRYFINRLANRIWEVKDGTITCFDGNYDAYREQKEAEQEETKTAKNEEAGNYTREVRRQRRQEKEKRRLREEASRLEEEIEQLEAEVQRIQEELCRPEIYEVPEESLPRQQRLSELESDLAQKTERWTEIAE</sequence>
<keyword evidence="8" id="KW-1185">Reference proteome</keyword>
<reference evidence="7 8" key="1">
    <citation type="submission" date="2017-07" db="EMBL/GenBank/DDBJ databases">
        <title>The genome sequence of Paludifilum halophilum highlights mechanisms for microbial adaptation to high salt environemnts.</title>
        <authorList>
            <person name="Belbahri L."/>
        </authorList>
    </citation>
    <scope>NUCLEOTIDE SEQUENCE [LARGE SCALE GENOMIC DNA]</scope>
    <source>
        <strain evidence="7 8">DSM 102817</strain>
    </source>
</reference>
<dbReference type="PROSITE" id="PS00211">
    <property type="entry name" value="ABC_TRANSPORTER_1"/>
    <property type="match status" value="1"/>
</dbReference>
<keyword evidence="3 7" id="KW-0067">ATP-binding</keyword>
<dbReference type="PROSITE" id="PS50893">
    <property type="entry name" value="ABC_TRANSPORTER_2"/>
    <property type="match status" value="2"/>
</dbReference>
<dbReference type="AlphaFoldDB" id="A0A235B3G8"/>
<dbReference type="InterPro" id="IPR027417">
    <property type="entry name" value="P-loop_NTPase"/>
</dbReference>
<dbReference type="PANTHER" id="PTHR42855:SF2">
    <property type="entry name" value="DRUG RESISTANCE ABC TRANSPORTER,ATP-BINDING PROTEIN"/>
    <property type="match status" value="1"/>
</dbReference>
<dbReference type="CDD" id="cd03221">
    <property type="entry name" value="ABCF_EF-3"/>
    <property type="match status" value="2"/>
</dbReference>
<keyword evidence="1" id="KW-0677">Repeat</keyword>
<proteinExistence type="predicted"/>
<dbReference type="Proteomes" id="UP000215459">
    <property type="component" value="Unassembled WGS sequence"/>
</dbReference>
<evidence type="ECO:0000313" key="8">
    <source>
        <dbReference type="Proteomes" id="UP000215459"/>
    </source>
</evidence>
<dbReference type="FunFam" id="3.40.50.300:FF:000309">
    <property type="entry name" value="ABC transporter ATP-binding protein"/>
    <property type="match status" value="1"/>
</dbReference>
<dbReference type="InterPro" id="IPR003593">
    <property type="entry name" value="AAA+_ATPase"/>
</dbReference>
<dbReference type="GO" id="GO:0003677">
    <property type="term" value="F:DNA binding"/>
    <property type="evidence" value="ECO:0007669"/>
    <property type="project" value="InterPro"/>
</dbReference>
<gene>
    <name evidence="7" type="ORF">CHM34_14165</name>
</gene>
<dbReference type="InterPro" id="IPR051309">
    <property type="entry name" value="ABCF_ATPase"/>
</dbReference>
<comment type="caution">
    <text evidence="7">The sequence shown here is derived from an EMBL/GenBank/DDBJ whole genome shotgun (WGS) entry which is preliminary data.</text>
</comment>
<dbReference type="PANTHER" id="PTHR42855">
    <property type="entry name" value="ABC TRANSPORTER ATP-BINDING SUBUNIT"/>
    <property type="match status" value="1"/>
</dbReference>
<dbReference type="SMART" id="SM00382">
    <property type="entry name" value="AAA"/>
    <property type="match status" value="2"/>
</dbReference>
<evidence type="ECO:0000256" key="5">
    <source>
        <dbReference type="SAM" id="MobiDB-lite"/>
    </source>
</evidence>
<feature type="compositionally biased region" description="Basic and acidic residues" evidence="5">
    <location>
        <begin position="538"/>
        <end position="552"/>
    </location>
</feature>
<organism evidence="7 8">
    <name type="scientific">Paludifilum halophilum</name>
    <dbReference type="NCBI Taxonomy" id="1642702"/>
    <lineage>
        <taxon>Bacteria</taxon>
        <taxon>Bacillati</taxon>
        <taxon>Bacillota</taxon>
        <taxon>Bacilli</taxon>
        <taxon>Bacillales</taxon>
        <taxon>Thermoactinomycetaceae</taxon>
        <taxon>Paludifilum</taxon>
    </lineage>
</organism>
<dbReference type="InterPro" id="IPR003439">
    <property type="entry name" value="ABC_transporter-like_ATP-bd"/>
</dbReference>
<feature type="domain" description="ABC transporter" evidence="6">
    <location>
        <begin position="332"/>
        <end position="546"/>
    </location>
</feature>
<evidence type="ECO:0000256" key="3">
    <source>
        <dbReference type="ARBA" id="ARBA00022840"/>
    </source>
</evidence>
<evidence type="ECO:0000256" key="2">
    <source>
        <dbReference type="ARBA" id="ARBA00022741"/>
    </source>
</evidence>
<dbReference type="EMBL" id="NOWF01000009">
    <property type="protein sequence ID" value="OYD06840.1"/>
    <property type="molecule type" value="Genomic_DNA"/>
</dbReference>
<dbReference type="InterPro" id="IPR032524">
    <property type="entry name" value="ABC_tran_C"/>
</dbReference>
<feature type="domain" description="ABC transporter" evidence="6">
    <location>
        <begin position="4"/>
        <end position="264"/>
    </location>
</feature>
<feature type="compositionally biased region" description="Basic and acidic residues" evidence="5">
    <location>
        <begin position="616"/>
        <end position="636"/>
    </location>
</feature>
<protein>
    <submittedName>
        <fullName evidence="7">ABC transporter ATP-binding protein</fullName>
    </submittedName>
</protein>
<accession>A0A235B3G8</accession>
<dbReference type="Pfam" id="PF00005">
    <property type="entry name" value="ABC_tran"/>
    <property type="match status" value="2"/>
</dbReference>
<evidence type="ECO:0000256" key="1">
    <source>
        <dbReference type="ARBA" id="ARBA00022737"/>
    </source>
</evidence>
<dbReference type="Gene3D" id="3.40.50.300">
    <property type="entry name" value="P-loop containing nucleotide triphosphate hydrolases"/>
    <property type="match status" value="2"/>
</dbReference>
<keyword evidence="4" id="KW-0175">Coiled coil</keyword>
<feature type="region of interest" description="Disordered" evidence="5">
    <location>
        <begin position="610"/>
        <end position="636"/>
    </location>
</feature>
<evidence type="ECO:0000259" key="6">
    <source>
        <dbReference type="PROSITE" id="PS50893"/>
    </source>
</evidence>
<keyword evidence="2" id="KW-0547">Nucleotide-binding</keyword>
<dbReference type="Pfam" id="PF16326">
    <property type="entry name" value="ABC_tran_CTD"/>
    <property type="match status" value="1"/>
</dbReference>
<evidence type="ECO:0000313" key="7">
    <source>
        <dbReference type="EMBL" id="OYD06840.1"/>
    </source>
</evidence>
<dbReference type="InterPro" id="IPR017871">
    <property type="entry name" value="ABC_transporter-like_CS"/>
</dbReference>
<dbReference type="OrthoDB" id="9760950at2"/>
<dbReference type="RefSeq" id="WP_094265403.1">
    <property type="nucleotide sequence ID" value="NZ_NOWF01000009.1"/>
</dbReference>
<evidence type="ECO:0000256" key="4">
    <source>
        <dbReference type="SAM" id="Coils"/>
    </source>
</evidence>
<feature type="region of interest" description="Disordered" evidence="5">
    <location>
        <begin position="538"/>
        <end position="579"/>
    </location>
</feature>
<dbReference type="Pfam" id="PF12848">
    <property type="entry name" value="ABC_tran_Xtn"/>
    <property type="match status" value="1"/>
</dbReference>
<feature type="compositionally biased region" description="Basic and acidic residues" evidence="5">
    <location>
        <begin position="566"/>
        <end position="579"/>
    </location>
</feature>
<dbReference type="FunFam" id="3.40.50.300:FF:000011">
    <property type="entry name" value="Putative ABC transporter ATP-binding component"/>
    <property type="match status" value="1"/>
</dbReference>
<dbReference type="GO" id="GO:0016887">
    <property type="term" value="F:ATP hydrolysis activity"/>
    <property type="evidence" value="ECO:0007669"/>
    <property type="project" value="InterPro"/>
</dbReference>
<feature type="coiled-coil region" evidence="4">
    <location>
        <begin position="253"/>
        <end position="280"/>
    </location>
</feature>